<evidence type="ECO:0000313" key="3">
    <source>
        <dbReference type="Proteomes" id="UP000735302"/>
    </source>
</evidence>
<name>A0AAV3ZWU9_9GAST</name>
<dbReference type="Proteomes" id="UP000735302">
    <property type="component" value="Unassembled WGS sequence"/>
</dbReference>
<comment type="caution">
    <text evidence="2">The sequence shown here is derived from an EMBL/GenBank/DDBJ whole genome shotgun (WGS) entry which is preliminary data.</text>
</comment>
<protein>
    <submittedName>
        <fullName evidence="2">Uncharacterized protein</fullName>
    </submittedName>
</protein>
<organism evidence="2 3">
    <name type="scientific">Plakobranchus ocellatus</name>
    <dbReference type="NCBI Taxonomy" id="259542"/>
    <lineage>
        <taxon>Eukaryota</taxon>
        <taxon>Metazoa</taxon>
        <taxon>Spiralia</taxon>
        <taxon>Lophotrochozoa</taxon>
        <taxon>Mollusca</taxon>
        <taxon>Gastropoda</taxon>
        <taxon>Heterobranchia</taxon>
        <taxon>Euthyneura</taxon>
        <taxon>Panpulmonata</taxon>
        <taxon>Sacoglossa</taxon>
        <taxon>Placobranchoidea</taxon>
        <taxon>Plakobranchidae</taxon>
        <taxon>Plakobranchus</taxon>
    </lineage>
</organism>
<feature type="region of interest" description="Disordered" evidence="1">
    <location>
        <begin position="1"/>
        <end position="76"/>
    </location>
</feature>
<sequence>MEASIVSAKRSSPDTNTLPHLMPVCKQSAHPQAQPAAPLDGSVQAKRSWPGNNHAAPLDGSLQAKRSWPGNNHAAQ</sequence>
<accession>A0AAV3ZWU9</accession>
<reference evidence="2 3" key="1">
    <citation type="journal article" date="2021" name="Elife">
        <title>Chloroplast acquisition without the gene transfer in kleptoplastic sea slugs, Plakobranchus ocellatus.</title>
        <authorList>
            <person name="Maeda T."/>
            <person name="Takahashi S."/>
            <person name="Yoshida T."/>
            <person name="Shimamura S."/>
            <person name="Takaki Y."/>
            <person name="Nagai Y."/>
            <person name="Toyoda A."/>
            <person name="Suzuki Y."/>
            <person name="Arimoto A."/>
            <person name="Ishii H."/>
            <person name="Satoh N."/>
            <person name="Nishiyama T."/>
            <person name="Hasebe M."/>
            <person name="Maruyama T."/>
            <person name="Minagawa J."/>
            <person name="Obokata J."/>
            <person name="Shigenobu S."/>
        </authorList>
    </citation>
    <scope>NUCLEOTIDE SEQUENCE [LARGE SCALE GENOMIC DNA]</scope>
</reference>
<feature type="compositionally biased region" description="Low complexity" evidence="1">
    <location>
        <begin position="27"/>
        <end position="38"/>
    </location>
</feature>
<gene>
    <name evidence="2" type="ORF">PoB_002691600</name>
</gene>
<keyword evidence="3" id="KW-1185">Reference proteome</keyword>
<proteinExistence type="predicted"/>
<dbReference type="AlphaFoldDB" id="A0AAV3ZWU9"/>
<evidence type="ECO:0000313" key="2">
    <source>
        <dbReference type="EMBL" id="GFO00411.1"/>
    </source>
</evidence>
<feature type="compositionally biased region" description="Polar residues" evidence="1">
    <location>
        <begin position="9"/>
        <end position="18"/>
    </location>
</feature>
<dbReference type="EMBL" id="BLXT01003087">
    <property type="protein sequence ID" value="GFO00411.1"/>
    <property type="molecule type" value="Genomic_DNA"/>
</dbReference>
<evidence type="ECO:0000256" key="1">
    <source>
        <dbReference type="SAM" id="MobiDB-lite"/>
    </source>
</evidence>